<feature type="compositionally biased region" description="Polar residues" evidence="1">
    <location>
        <begin position="687"/>
        <end position="707"/>
    </location>
</feature>
<dbReference type="OrthoDB" id="4757558at2759"/>
<feature type="compositionally biased region" description="Polar residues" evidence="1">
    <location>
        <begin position="635"/>
        <end position="658"/>
    </location>
</feature>
<feature type="compositionally biased region" description="Basic residues" evidence="1">
    <location>
        <begin position="349"/>
        <end position="364"/>
    </location>
</feature>
<feature type="compositionally biased region" description="Polar residues" evidence="1">
    <location>
        <begin position="588"/>
        <end position="602"/>
    </location>
</feature>
<dbReference type="RefSeq" id="XP_056557944.1">
    <property type="nucleotide sequence ID" value="XM_056695732.1"/>
</dbReference>
<keyword evidence="3" id="KW-1185">Reference proteome</keyword>
<feature type="compositionally biased region" description="Polar residues" evidence="1">
    <location>
        <begin position="414"/>
        <end position="439"/>
    </location>
</feature>
<evidence type="ECO:0000313" key="2">
    <source>
        <dbReference type="EMBL" id="KAJ5380373.1"/>
    </source>
</evidence>
<dbReference type="AlphaFoldDB" id="A0A9W9SKT0"/>
<organism evidence="2 3">
    <name type="scientific">Penicillium cataractarum</name>
    <dbReference type="NCBI Taxonomy" id="2100454"/>
    <lineage>
        <taxon>Eukaryota</taxon>
        <taxon>Fungi</taxon>
        <taxon>Dikarya</taxon>
        <taxon>Ascomycota</taxon>
        <taxon>Pezizomycotina</taxon>
        <taxon>Eurotiomycetes</taxon>
        <taxon>Eurotiomycetidae</taxon>
        <taxon>Eurotiales</taxon>
        <taxon>Aspergillaceae</taxon>
        <taxon>Penicillium</taxon>
    </lineage>
</organism>
<comment type="caution">
    <text evidence="2">The sequence shown here is derived from an EMBL/GenBank/DDBJ whole genome shotgun (WGS) entry which is preliminary data.</text>
</comment>
<reference evidence="2" key="1">
    <citation type="submission" date="2022-11" db="EMBL/GenBank/DDBJ databases">
        <authorList>
            <person name="Petersen C."/>
        </authorList>
    </citation>
    <scope>NUCLEOTIDE SEQUENCE</scope>
    <source>
        <strain evidence="2">IBT 29864</strain>
    </source>
</reference>
<feature type="region of interest" description="Disordered" evidence="1">
    <location>
        <begin position="225"/>
        <end position="260"/>
    </location>
</feature>
<feature type="region of interest" description="Disordered" evidence="1">
    <location>
        <begin position="683"/>
        <end position="776"/>
    </location>
</feature>
<evidence type="ECO:0000256" key="1">
    <source>
        <dbReference type="SAM" id="MobiDB-lite"/>
    </source>
</evidence>
<sequence length="1214" mass="134086">MGIQGSRLTDQANQLDGEYALVLDSQKNVHHFPGPEGVDNESADNWLELQIFQWREETPTLILKMAPASSGPEFQQQLDQSTDALKFIFQLPAEYPGGRVGLLRTIQDLVAGVNPYGIVETVVGRRVTTRFLTKKRWARQHEKEHSWTNAPKAYNCKVGWTQFSSQYFFKFRVNTGEAALLAVNRHADEYKSAVGQRQTPQQQLYFMQLMTLPVRVWMCVRYHRRPSSEDESEERESQAEKPDAEFIHDASPLNTKEGSSTGILGEFKKLIKDSTQQAARSAADVVDDDELVTGEHPSLDSQGPEKSVVSPSEGKTEEEQEGMSNTPLDQPHAVVCENLTMGKTGLTKNQKKKNQKRRKKAYHKAVREAHADAQPRQVQPNDEQSASAACGAAGQTLVVGNVDLIEVDLRSPTSGSASFLTARSQSPSKISTGSRNSHTPPLAPNVSFTGESDEEGVPEHQTSRVESDSETTSLPGDSREPSQEEVIFLETITGAQPESHVQRLSATATPAKPTTHPREISPRSERESPSPTSKVEPVLGATSPLLVVGDRHEKRDSKAPEGRQDATKSGDELDDTCAATAHVEARQQEVSPQDVSGITDQPLQPRAEPLSGPATHHQPPKKARGQQRAGDITTLAKTPQSLHSSQESTASAEDQSSVLGPVTPRPTSRQLLVVSPESAEIRPLSTAAVSASHPQQDEPSSATTPTRTPGLYPKRMATVGNPTQRGAPVKRVPPAKTPRLSRKAVVPAGRGRRGAPRTYAHPAKTSGFHTAVPAGRKRDGGFVSGVNPARMPGPMMAVVPAGPRGGFAPSPTVAPGYGAYQQSPSQWHQAPTPAATSWEGNPVTSQSYVLGNPHRPCGGGAYPTPPTKTAPGPSDVPGRNVEYKQKEPEIGKFFWDLTFHSFRCAKAGCWKQCNLWDCQSVVCPFCGPFSRVMYCGKEHMREDVKIHWLHCGQASMKDPCVDNSIPPDIRVGPPAIPCKNGWDSPERHRQAMWFTTARQEGDYFLFADWEDSFVSGTRLDEWEGRCSPRVALIVRFADPVEKDRFRRILAVCLLESVEVQPLVAYMFRLLRDRLQAKNQWSPQLDFELRRQISWELGVSLDPEVLGLRHACETEWNGRPPRHCRDPICFAEWRNLLGTLGWDQCFERLVSNEECSHWLLRAHRTTHPTVTSVYDRTRGEGFDDVVDEEKRLFRRGEAWDGPGTGLMEMEGPEVC</sequence>
<feature type="compositionally biased region" description="Basic and acidic residues" evidence="1">
    <location>
        <begin position="235"/>
        <end position="248"/>
    </location>
</feature>
<gene>
    <name evidence="2" type="ORF">N7496_002801</name>
</gene>
<accession>A0A9W9SKT0</accession>
<feature type="compositionally biased region" description="Basic and acidic residues" evidence="1">
    <location>
        <begin position="549"/>
        <end position="571"/>
    </location>
</feature>
<feature type="region of interest" description="Disordered" evidence="1">
    <location>
        <begin position="281"/>
        <end position="388"/>
    </location>
</feature>
<feature type="region of interest" description="Disordered" evidence="1">
    <location>
        <begin position="414"/>
        <end position="669"/>
    </location>
</feature>
<feature type="compositionally biased region" description="Basic and acidic residues" evidence="1">
    <location>
        <begin position="457"/>
        <end position="467"/>
    </location>
</feature>
<dbReference type="EMBL" id="JAPZBS010000002">
    <property type="protein sequence ID" value="KAJ5380373.1"/>
    <property type="molecule type" value="Genomic_DNA"/>
</dbReference>
<name>A0A9W9SKT0_9EURO</name>
<dbReference type="GeneID" id="81434909"/>
<evidence type="ECO:0000313" key="3">
    <source>
        <dbReference type="Proteomes" id="UP001147782"/>
    </source>
</evidence>
<feature type="compositionally biased region" description="Basic and acidic residues" evidence="1">
    <location>
        <begin position="516"/>
        <end position="528"/>
    </location>
</feature>
<dbReference type="Proteomes" id="UP001147782">
    <property type="component" value="Unassembled WGS sequence"/>
</dbReference>
<reference evidence="2" key="2">
    <citation type="journal article" date="2023" name="IMA Fungus">
        <title>Comparative genomic study of the Penicillium genus elucidates a diverse pangenome and 15 lateral gene transfer events.</title>
        <authorList>
            <person name="Petersen C."/>
            <person name="Sorensen T."/>
            <person name="Nielsen M.R."/>
            <person name="Sondergaard T.E."/>
            <person name="Sorensen J.L."/>
            <person name="Fitzpatrick D.A."/>
            <person name="Frisvad J.C."/>
            <person name="Nielsen K.L."/>
        </authorList>
    </citation>
    <scope>NUCLEOTIDE SEQUENCE</scope>
    <source>
        <strain evidence="2">IBT 29864</strain>
    </source>
</reference>
<protein>
    <submittedName>
        <fullName evidence="2">Uncharacterized protein</fullName>
    </submittedName>
</protein>
<proteinExistence type="predicted"/>